<dbReference type="SUPFAM" id="SSF56112">
    <property type="entry name" value="Protein kinase-like (PK-like)"/>
    <property type="match status" value="1"/>
</dbReference>
<gene>
    <name evidence="2" type="ORF">AYBTSS11_LOCUS12402</name>
</gene>
<dbReference type="AlphaFoldDB" id="A0AA86VY08"/>
<keyword evidence="3" id="KW-1185">Reference proteome</keyword>
<organism evidence="2 3">
    <name type="scientific">Sphenostylis stenocarpa</name>
    <dbReference type="NCBI Taxonomy" id="92480"/>
    <lineage>
        <taxon>Eukaryota</taxon>
        <taxon>Viridiplantae</taxon>
        <taxon>Streptophyta</taxon>
        <taxon>Embryophyta</taxon>
        <taxon>Tracheophyta</taxon>
        <taxon>Spermatophyta</taxon>
        <taxon>Magnoliopsida</taxon>
        <taxon>eudicotyledons</taxon>
        <taxon>Gunneridae</taxon>
        <taxon>Pentapetalae</taxon>
        <taxon>rosids</taxon>
        <taxon>fabids</taxon>
        <taxon>Fabales</taxon>
        <taxon>Fabaceae</taxon>
        <taxon>Papilionoideae</taxon>
        <taxon>50 kb inversion clade</taxon>
        <taxon>NPAAA clade</taxon>
        <taxon>indigoferoid/millettioid clade</taxon>
        <taxon>Phaseoleae</taxon>
        <taxon>Sphenostylis</taxon>
    </lineage>
</organism>
<dbReference type="GO" id="GO:0004672">
    <property type="term" value="F:protein kinase activity"/>
    <property type="evidence" value="ECO:0007669"/>
    <property type="project" value="InterPro"/>
</dbReference>
<sequence>MRMKIAIGAANGLAFLHEEASRPIIFPDFKTSKILLDMDCNAKLWDFGLAKEIHLTTKVLRIKGYEAPEYMMTGNITSESNVYSFGVVLLEMLTGRRALDQTMPIEEQNLIEWLRPQLRDKGKFHYLMDPRLEGQYPTKCAHRTMRLATHCLRLDPKARPLMSEVVHELKNLHDNMVSELGPSNRVCANKYGLGIPSSPNVLRCFQASPQCQYYPLPLPPDPPNPSVGSSSKS</sequence>
<name>A0AA86VY08_9FABA</name>
<dbReference type="GO" id="GO:0005524">
    <property type="term" value="F:ATP binding"/>
    <property type="evidence" value="ECO:0007669"/>
    <property type="project" value="InterPro"/>
</dbReference>
<accession>A0AA86VY08</accession>
<evidence type="ECO:0000313" key="3">
    <source>
        <dbReference type="Proteomes" id="UP001189624"/>
    </source>
</evidence>
<dbReference type="InterPro" id="IPR000719">
    <property type="entry name" value="Prot_kinase_dom"/>
</dbReference>
<proteinExistence type="predicted"/>
<dbReference type="Pfam" id="PF00069">
    <property type="entry name" value="Pkinase"/>
    <property type="match status" value="1"/>
</dbReference>
<protein>
    <recommendedName>
        <fullName evidence="1">Protein kinase domain-containing protein</fullName>
    </recommendedName>
</protein>
<dbReference type="FunFam" id="1.10.510.10:FF:000095">
    <property type="entry name" value="protein STRUBBELIG-RECEPTOR FAMILY 8"/>
    <property type="match status" value="1"/>
</dbReference>
<dbReference type="Gramene" id="rna-AYBTSS11_LOCUS12402">
    <property type="protein sequence ID" value="CAJ1946950.1"/>
    <property type="gene ID" value="gene-AYBTSS11_LOCUS12402"/>
</dbReference>
<dbReference type="PANTHER" id="PTHR45621">
    <property type="entry name" value="OS01G0588500 PROTEIN-RELATED"/>
    <property type="match status" value="1"/>
</dbReference>
<dbReference type="EMBL" id="OY731401">
    <property type="protein sequence ID" value="CAJ1946950.1"/>
    <property type="molecule type" value="Genomic_DNA"/>
</dbReference>
<dbReference type="InterPro" id="IPR011009">
    <property type="entry name" value="Kinase-like_dom_sf"/>
</dbReference>
<dbReference type="Gene3D" id="1.10.510.10">
    <property type="entry name" value="Transferase(Phosphotransferase) domain 1"/>
    <property type="match status" value="1"/>
</dbReference>
<evidence type="ECO:0000313" key="2">
    <source>
        <dbReference type="EMBL" id="CAJ1946950.1"/>
    </source>
</evidence>
<dbReference type="PROSITE" id="PS50011">
    <property type="entry name" value="PROTEIN_KINASE_DOM"/>
    <property type="match status" value="1"/>
</dbReference>
<feature type="domain" description="Protein kinase" evidence="1">
    <location>
        <begin position="1"/>
        <end position="176"/>
    </location>
</feature>
<reference evidence="2" key="1">
    <citation type="submission" date="2023-10" db="EMBL/GenBank/DDBJ databases">
        <authorList>
            <person name="Domelevo Entfellner J.-B."/>
        </authorList>
    </citation>
    <scope>NUCLEOTIDE SEQUENCE</scope>
</reference>
<evidence type="ECO:0000259" key="1">
    <source>
        <dbReference type="PROSITE" id="PS50011"/>
    </source>
</evidence>
<dbReference type="InterPro" id="IPR050823">
    <property type="entry name" value="Plant_Ser_Thr_Prot_Kinase"/>
</dbReference>
<dbReference type="Proteomes" id="UP001189624">
    <property type="component" value="Chromosome 4"/>
</dbReference>